<organism evidence="2 3">
    <name type="scientific">Perkinsus olseni</name>
    <name type="common">Perkinsus atlanticus</name>
    <dbReference type="NCBI Taxonomy" id="32597"/>
    <lineage>
        <taxon>Eukaryota</taxon>
        <taxon>Sar</taxon>
        <taxon>Alveolata</taxon>
        <taxon>Perkinsozoa</taxon>
        <taxon>Perkinsea</taxon>
        <taxon>Perkinsida</taxon>
        <taxon>Perkinsidae</taxon>
        <taxon>Perkinsus</taxon>
    </lineage>
</organism>
<feature type="region of interest" description="Disordered" evidence="1">
    <location>
        <begin position="52"/>
        <end position="71"/>
    </location>
</feature>
<evidence type="ECO:0000313" key="2">
    <source>
        <dbReference type="EMBL" id="KAF4654334.1"/>
    </source>
</evidence>
<dbReference type="EMBL" id="JABANN010000729">
    <property type="protein sequence ID" value="KAF4654334.1"/>
    <property type="molecule type" value="Genomic_DNA"/>
</dbReference>
<sequence>MVPRPRIDEGEDGNAPDFISFAEFNAMALEEEARVENAGTDYADAVDNAAATSADHHGDNGDDGTGIDNDGTVHDGLRKDINYLVRTVFTGQLEEDDEVGKKTSHNMRRTGVRLLADAMVRLEAIADYARWTEGVTAADLFGDYVMDEFHYVDKLSKMLRDFEEDVLACSGYDVEGDADQGFDIGLQ</sequence>
<evidence type="ECO:0000313" key="3">
    <source>
        <dbReference type="Proteomes" id="UP000572268"/>
    </source>
</evidence>
<evidence type="ECO:0000256" key="1">
    <source>
        <dbReference type="SAM" id="MobiDB-lite"/>
    </source>
</evidence>
<accession>A0A7J6L574</accession>
<gene>
    <name evidence="2" type="ORF">FOL46_008759</name>
</gene>
<reference evidence="2 3" key="1">
    <citation type="submission" date="2020-04" db="EMBL/GenBank/DDBJ databases">
        <title>Perkinsus olseni comparative genomics.</title>
        <authorList>
            <person name="Bogema D.R."/>
        </authorList>
    </citation>
    <scope>NUCLEOTIDE SEQUENCE [LARGE SCALE GENOMIC DNA]</scope>
    <source>
        <strain evidence="2">ATCC PRA-31</strain>
    </source>
</reference>
<proteinExistence type="predicted"/>
<dbReference type="AlphaFoldDB" id="A0A7J6L574"/>
<protein>
    <submittedName>
        <fullName evidence="2">Uncharacterized protein</fullName>
    </submittedName>
</protein>
<dbReference type="Proteomes" id="UP000572268">
    <property type="component" value="Unassembled WGS sequence"/>
</dbReference>
<comment type="caution">
    <text evidence="2">The sequence shown here is derived from an EMBL/GenBank/DDBJ whole genome shotgun (WGS) entry which is preliminary data.</text>
</comment>
<name>A0A7J6L574_PEROL</name>